<dbReference type="InterPro" id="IPR035906">
    <property type="entry name" value="MetI-like_sf"/>
</dbReference>
<comment type="subcellular location">
    <subcellularLocation>
        <location evidence="1 7">Cell membrane</location>
        <topology evidence="1 7">Multi-pass membrane protein</topology>
    </subcellularLocation>
</comment>
<keyword evidence="2 7" id="KW-0813">Transport</keyword>
<keyword evidence="3" id="KW-1003">Cell membrane</keyword>
<feature type="transmembrane region" description="Helical" evidence="7">
    <location>
        <begin position="301"/>
        <end position="326"/>
    </location>
</feature>
<dbReference type="InterPro" id="IPR000515">
    <property type="entry name" value="MetI-like"/>
</dbReference>
<evidence type="ECO:0000256" key="2">
    <source>
        <dbReference type="ARBA" id="ARBA00022448"/>
    </source>
</evidence>
<dbReference type="AlphaFoldDB" id="A0A937US66"/>
<organism evidence="9 10">
    <name type="scientific">Frankia nepalensis</name>
    <dbReference type="NCBI Taxonomy" id="1836974"/>
    <lineage>
        <taxon>Bacteria</taxon>
        <taxon>Bacillati</taxon>
        <taxon>Actinomycetota</taxon>
        <taxon>Actinomycetes</taxon>
        <taxon>Frankiales</taxon>
        <taxon>Frankiaceae</taxon>
        <taxon>Frankia</taxon>
    </lineage>
</organism>
<dbReference type="EMBL" id="JAEACQ010000296">
    <property type="protein sequence ID" value="MBL7632132.1"/>
    <property type="molecule type" value="Genomic_DNA"/>
</dbReference>
<dbReference type="CDD" id="cd06261">
    <property type="entry name" value="TM_PBP2"/>
    <property type="match status" value="1"/>
</dbReference>
<dbReference type="SUPFAM" id="SSF161098">
    <property type="entry name" value="MetI-like"/>
    <property type="match status" value="1"/>
</dbReference>
<feature type="transmembrane region" description="Helical" evidence="7">
    <location>
        <begin position="116"/>
        <end position="141"/>
    </location>
</feature>
<evidence type="ECO:0000313" key="9">
    <source>
        <dbReference type="EMBL" id="MBL7632132.1"/>
    </source>
</evidence>
<evidence type="ECO:0000256" key="6">
    <source>
        <dbReference type="ARBA" id="ARBA00023136"/>
    </source>
</evidence>
<dbReference type="GO" id="GO:0005886">
    <property type="term" value="C:plasma membrane"/>
    <property type="evidence" value="ECO:0007669"/>
    <property type="project" value="UniProtKB-SubCell"/>
</dbReference>
<sequence>MAGFVIRRVLGGIVILWLISVITFLLFFLVPKTLGSNPAILFAGRSPSEAAVAAVTKKLGLDDPLVVQYWNFLKGIFVGRHYNAGPDTTYCPPPCFGYSFKNSQPVWDEITRALPITFSLALGAAVLFLVSGVGIGILSALRRGQLIDRAAMTLALGAVSLPVYFTGLVMLLLVSYEWRLFPNIHYVPFLDNPLLWARNLLPAWIVLAFLYSAMYARLTRASMLDVLGEDYIRTARAKGLPEHQVVGKHALRAALTPVVTIFGLDLGSLLGGAVLTETTFGFRGLGKTSIEAISTGDLPTILGVTIFAAGFVVLANILVDVFYAVVDPRVRPT</sequence>
<evidence type="ECO:0000256" key="5">
    <source>
        <dbReference type="ARBA" id="ARBA00022989"/>
    </source>
</evidence>
<comment type="caution">
    <text evidence="9">The sequence shown here is derived from an EMBL/GenBank/DDBJ whole genome shotgun (WGS) entry which is preliminary data.</text>
</comment>
<keyword evidence="4 7" id="KW-0812">Transmembrane</keyword>
<dbReference type="Pfam" id="PF00528">
    <property type="entry name" value="BPD_transp_1"/>
    <property type="match status" value="1"/>
</dbReference>
<dbReference type="PANTHER" id="PTHR43163:SF6">
    <property type="entry name" value="DIPEPTIDE TRANSPORT SYSTEM PERMEASE PROTEIN DPPB-RELATED"/>
    <property type="match status" value="1"/>
</dbReference>
<dbReference type="InterPro" id="IPR045621">
    <property type="entry name" value="BPD_transp_1_N"/>
</dbReference>
<keyword evidence="6 7" id="KW-0472">Membrane</keyword>
<feature type="domain" description="ABC transmembrane type-1" evidence="8">
    <location>
        <begin position="114"/>
        <end position="323"/>
    </location>
</feature>
<evidence type="ECO:0000256" key="1">
    <source>
        <dbReference type="ARBA" id="ARBA00004651"/>
    </source>
</evidence>
<evidence type="ECO:0000259" key="8">
    <source>
        <dbReference type="PROSITE" id="PS50928"/>
    </source>
</evidence>
<evidence type="ECO:0000256" key="7">
    <source>
        <dbReference type="RuleBase" id="RU363032"/>
    </source>
</evidence>
<feature type="transmembrane region" description="Helical" evidence="7">
    <location>
        <begin position="253"/>
        <end position="275"/>
    </location>
</feature>
<keyword evidence="10" id="KW-1185">Reference proteome</keyword>
<feature type="transmembrane region" description="Helical" evidence="7">
    <location>
        <begin position="153"/>
        <end position="176"/>
    </location>
</feature>
<proteinExistence type="inferred from homology"/>
<reference evidence="9" key="1">
    <citation type="submission" date="2020-12" db="EMBL/GenBank/DDBJ databases">
        <title>Genomic characterization of non-nitrogen-fixing Frankia strains.</title>
        <authorList>
            <person name="Carlos-Shanley C."/>
            <person name="Guerra T."/>
            <person name="Hahn D."/>
        </authorList>
    </citation>
    <scope>NUCLEOTIDE SEQUENCE</scope>
    <source>
        <strain evidence="9">CN6</strain>
    </source>
</reference>
<accession>A0A937US66</accession>
<dbReference type="GO" id="GO:0055085">
    <property type="term" value="P:transmembrane transport"/>
    <property type="evidence" value="ECO:0007669"/>
    <property type="project" value="InterPro"/>
</dbReference>
<evidence type="ECO:0000256" key="3">
    <source>
        <dbReference type="ARBA" id="ARBA00022475"/>
    </source>
</evidence>
<comment type="similarity">
    <text evidence="7">Belongs to the binding-protein-dependent transport system permease family.</text>
</comment>
<protein>
    <submittedName>
        <fullName evidence="9">ABC transporter permease</fullName>
    </submittedName>
</protein>
<dbReference type="PANTHER" id="PTHR43163">
    <property type="entry name" value="DIPEPTIDE TRANSPORT SYSTEM PERMEASE PROTEIN DPPB-RELATED"/>
    <property type="match status" value="1"/>
</dbReference>
<evidence type="ECO:0000313" key="10">
    <source>
        <dbReference type="Proteomes" id="UP000604475"/>
    </source>
</evidence>
<name>A0A937US66_9ACTN</name>
<gene>
    <name evidence="9" type="ORF">I7412_34260</name>
</gene>
<feature type="transmembrane region" description="Helical" evidence="7">
    <location>
        <begin position="196"/>
        <end position="216"/>
    </location>
</feature>
<dbReference type="PROSITE" id="PS50928">
    <property type="entry name" value="ABC_TM1"/>
    <property type="match status" value="1"/>
</dbReference>
<dbReference type="Proteomes" id="UP000604475">
    <property type="component" value="Unassembled WGS sequence"/>
</dbReference>
<dbReference type="Gene3D" id="1.10.3720.10">
    <property type="entry name" value="MetI-like"/>
    <property type="match status" value="1"/>
</dbReference>
<feature type="transmembrane region" description="Helical" evidence="7">
    <location>
        <begin position="9"/>
        <end position="30"/>
    </location>
</feature>
<dbReference type="RefSeq" id="WP_203006723.1">
    <property type="nucleotide sequence ID" value="NZ_JADWYU010000183.1"/>
</dbReference>
<keyword evidence="5 7" id="KW-1133">Transmembrane helix</keyword>
<dbReference type="Pfam" id="PF19300">
    <property type="entry name" value="BPD_transp_1_N"/>
    <property type="match status" value="1"/>
</dbReference>
<evidence type="ECO:0000256" key="4">
    <source>
        <dbReference type="ARBA" id="ARBA00022692"/>
    </source>
</evidence>